<dbReference type="PROSITE" id="PS51294">
    <property type="entry name" value="HTH_MYB"/>
    <property type="match status" value="2"/>
</dbReference>
<dbReference type="CDD" id="cd00167">
    <property type="entry name" value="SANT"/>
    <property type="match status" value="2"/>
</dbReference>
<evidence type="ECO:0000313" key="11">
    <source>
        <dbReference type="Proteomes" id="UP000036987"/>
    </source>
</evidence>
<dbReference type="STRING" id="29655.A0A0K9PHR5"/>
<dbReference type="GO" id="GO:0000981">
    <property type="term" value="F:DNA-binding transcription factor activity, RNA polymerase II-specific"/>
    <property type="evidence" value="ECO:0000318"/>
    <property type="project" value="GO_Central"/>
</dbReference>
<evidence type="ECO:0000313" key="10">
    <source>
        <dbReference type="EMBL" id="KMZ68519.1"/>
    </source>
</evidence>
<evidence type="ECO:0000256" key="2">
    <source>
        <dbReference type="ARBA" id="ARBA00022737"/>
    </source>
</evidence>
<evidence type="ECO:0000259" key="8">
    <source>
        <dbReference type="PROSITE" id="PS50090"/>
    </source>
</evidence>
<feature type="region of interest" description="Disordered" evidence="7">
    <location>
        <begin position="1"/>
        <end position="51"/>
    </location>
</feature>
<dbReference type="FunFam" id="1.10.10.60:FF:000344">
    <property type="entry name" value="Transcription factor MYB44"/>
    <property type="match status" value="1"/>
</dbReference>
<dbReference type="PANTHER" id="PTHR45614">
    <property type="entry name" value="MYB PROTEIN-RELATED"/>
    <property type="match status" value="1"/>
</dbReference>
<dbReference type="GO" id="GO:0005634">
    <property type="term" value="C:nucleus"/>
    <property type="evidence" value="ECO:0000318"/>
    <property type="project" value="GO_Central"/>
</dbReference>
<evidence type="ECO:0000256" key="3">
    <source>
        <dbReference type="ARBA" id="ARBA00023015"/>
    </source>
</evidence>
<comment type="subcellular location">
    <subcellularLocation>
        <location evidence="1">Nucleus</location>
    </subcellularLocation>
</comment>
<dbReference type="OMA" id="DISNVAW"/>
<dbReference type="GO" id="GO:0000978">
    <property type="term" value="F:RNA polymerase II cis-regulatory region sequence-specific DNA binding"/>
    <property type="evidence" value="ECO:0000318"/>
    <property type="project" value="GO_Central"/>
</dbReference>
<dbReference type="PROSITE" id="PS50090">
    <property type="entry name" value="MYB_LIKE"/>
    <property type="match status" value="2"/>
</dbReference>
<keyword evidence="11" id="KW-1185">Reference proteome</keyword>
<dbReference type="PANTHER" id="PTHR45614:SF25">
    <property type="entry name" value="MYB PROTEIN"/>
    <property type="match status" value="1"/>
</dbReference>
<dbReference type="Proteomes" id="UP000036987">
    <property type="component" value="Unassembled WGS sequence"/>
</dbReference>
<evidence type="ECO:0000259" key="9">
    <source>
        <dbReference type="PROSITE" id="PS51294"/>
    </source>
</evidence>
<feature type="domain" description="Myb-like" evidence="8">
    <location>
        <begin position="50"/>
        <end position="101"/>
    </location>
</feature>
<dbReference type="InterPro" id="IPR050560">
    <property type="entry name" value="MYB_TF"/>
</dbReference>
<keyword evidence="2" id="KW-0677">Repeat</keyword>
<dbReference type="InterPro" id="IPR001005">
    <property type="entry name" value="SANT/Myb"/>
</dbReference>
<feature type="domain" description="Myb-like" evidence="8">
    <location>
        <begin position="102"/>
        <end position="152"/>
    </location>
</feature>
<dbReference type="Gene3D" id="1.10.10.60">
    <property type="entry name" value="Homeodomain-like"/>
    <property type="match status" value="2"/>
</dbReference>
<evidence type="ECO:0000256" key="4">
    <source>
        <dbReference type="ARBA" id="ARBA00023125"/>
    </source>
</evidence>
<keyword evidence="3" id="KW-0805">Transcription regulation</keyword>
<dbReference type="AlphaFoldDB" id="A0A0K9PHR5"/>
<dbReference type="SMART" id="SM00717">
    <property type="entry name" value="SANT"/>
    <property type="match status" value="2"/>
</dbReference>
<keyword evidence="5" id="KW-0804">Transcription</keyword>
<feature type="compositionally biased region" description="Gly residues" evidence="7">
    <location>
        <begin position="40"/>
        <end position="51"/>
    </location>
</feature>
<gene>
    <name evidence="10" type="ORF">ZOSMA_239G00280</name>
</gene>
<dbReference type="SUPFAM" id="SSF46689">
    <property type="entry name" value="Homeodomain-like"/>
    <property type="match status" value="1"/>
</dbReference>
<feature type="domain" description="HTH myb-type" evidence="9">
    <location>
        <begin position="102"/>
        <end position="156"/>
    </location>
</feature>
<feature type="compositionally biased region" description="Basic and acidic residues" evidence="7">
    <location>
        <begin position="214"/>
        <end position="226"/>
    </location>
</feature>
<dbReference type="InterPro" id="IPR017930">
    <property type="entry name" value="Myb_dom"/>
</dbReference>
<dbReference type="GO" id="GO:0006355">
    <property type="term" value="P:regulation of DNA-templated transcription"/>
    <property type="evidence" value="ECO:0000318"/>
    <property type="project" value="GO_Central"/>
</dbReference>
<evidence type="ECO:0000256" key="6">
    <source>
        <dbReference type="ARBA" id="ARBA00023242"/>
    </source>
</evidence>
<dbReference type="InterPro" id="IPR009057">
    <property type="entry name" value="Homeodomain-like_sf"/>
</dbReference>
<proteinExistence type="predicted"/>
<comment type="caution">
    <text evidence="10">The sequence shown here is derived from an EMBL/GenBank/DDBJ whole genome shotgun (WGS) entry which is preliminary data.</text>
</comment>
<dbReference type="Pfam" id="PF00249">
    <property type="entry name" value="Myb_DNA-binding"/>
    <property type="match status" value="2"/>
</dbReference>
<reference evidence="11" key="1">
    <citation type="journal article" date="2016" name="Nature">
        <title>The genome of the seagrass Zostera marina reveals angiosperm adaptation to the sea.</title>
        <authorList>
            <person name="Olsen J.L."/>
            <person name="Rouze P."/>
            <person name="Verhelst B."/>
            <person name="Lin Y.-C."/>
            <person name="Bayer T."/>
            <person name="Collen J."/>
            <person name="Dattolo E."/>
            <person name="De Paoli E."/>
            <person name="Dittami S."/>
            <person name="Maumus F."/>
            <person name="Michel G."/>
            <person name="Kersting A."/>
            <person name="Lauritano C."/>
            <person name="Lohaus R."/>
            <person name="Toepel M."/>
            <person name="Tonon T."/>
            <person name="Vanneste K."/>
            <person name="Amirebrahimi M."/>
            <person name="Brakel J."/>
            <person name="Bostroem C."/>
            <person name="Chovatia M."/>
            <person name="Grimwood J."/>
            <person name="Jenkins J.W."/>
            <person name="Jueterbock A."/>
            <person name="Mraz A."/>
            <person name="Stam W.T."/>
            <person name="Tice H."/>
            <person name="Bornberg-Bauer E."/>
            <person name="Green P.J."/>
            <person name="Pearson G.A."/>
            <person name="Procaccini G."/>
            <person name="Duarte C.M."/>
            <person name="Schmutz J."/>
            <person name="Reusch T.B.H."/>
            <person name="Van de Peer Y."/>
        </authorList>
    </citation>
    <scope>NUCLEOTIDE SEQUENCE [LARGE SCALE GENOMIC DNA]</scope>
    <source>
        <strain evidence="11">cv. Finnish</strain>
    </source>
</reference>
<evidence type="ECO:0000256" key="5">
    <source>
        <dbReference type="ARBA" id="ARBA00023163"/>
    </source>
</evidence>
<accession>A0A0K9PHR5</accession>
<feature type="domain" description="HTH myb-type" evidence="9">
    <location>
        <begin position="50"/>
        <end position="101"/>
    </location>
</feature>
<feature type="region of interest" description="Disordered" evidence="7">
    <location>
        <begin position="167"/>
        <end position="230"/>
    </location>
</feature>
<keyword evidence="6" id="KW-0539">Nucleus</keyword>
<evidence type="ECO:0000256" key="7">
    <source>
        <dbReference type="SAM" id="MobiDB-lite"/>
    </source>
</evidence>
<sequence>MENEQFSVPAADAAVESGGGGYSGGVHEVEPEEDGTGEEVMGGAGRGGGGMDRVKGPWSPEEDAILSRLVGKFGARNWSLIARGISGRSGKSCRLRWCNQLDPCVKRKPFSDEEDQIIIAAHAIHGNKWASIARLLEGRTDNAIKNHWNSTLKRQCFEFDRPTIHVMKGDVPPESGSADRKGSSEETLSCADANSARFPDRRDGSSPETMSNHQFEDRTHMRENKDPPNLFRPIARLSAFRPVSFSNANVSVVPNSAPLCCPSIQFMMKHDNSEQIHGEPPQVPARCGYGCCRSSTHQNPSSLLGPEFVEFEDLPSISSHDIASIATELSSVAWLKSGLDSSSTKLLDWSVPNGMTSQGQHTAPHFPQLNNRMV</sequence>
<name>A0A0K9PHR5_ZOSMR</name>
<keyword evidence="4" id="KW-0238">DNA-binding</keyword>
<dbReference type="FunFam" id="1.10.10.60:FF:000060">
    <property type="entry name" value="MYB transcription factor"/>
    <property type="match status" value="1"/>
</dbReference>
<dbReference type="EMBL" id="LFYR01000838">
    <property type="protein sequence ID" value="KMZ68519.1"/>
    <property type="molecule type" value="Genomic_DNA"/>
</dbReference>
<dbReference type="OrthoDB" id="2143914at2759"/>
<protein>
    <submittedName>
        <fullName evidence="10">Uncharacterized protein</fullName>
    </submittedName>
</protein>
<organism evidence="10 11">
    <name type="scientific">Zostera marina</name>
    <name type="common">Eelgrass</name>
    <dbReference type="NCBI Taxonomy" id="29655"/>
    <lineage>
        <taxon>Eukaryota</taxon>
        <taxon>Viridiplantae</taxon>
        <taxon>Streptophyta</taxon>
        <taxon>Embryophyta</taxon>
        <taxon>Tracheophyta</taxon>
        <taxon>Spermatophyta</taxon>
        <taxon>Magnoliopsida</taxon>
        <taxon>Liliopsida</taxon>
        <taxon>Zosteraceae</taxon>
        <taxon>Zostera</taxon>
    </lineage>
</organism>
<evidence type="ECO:0000256" key="1">
    <source>
        <dbReference type="ARBA" id="ARBA00004123"/>
    </source>
</evidence>